<keyword evidence="2" id="KW-1185">Reference proteome</keyword>
<evidence type="ECO:0000313" key="1">
    <source>
        <dbReference type="EMBL" id="PSB23505.1"/>
    </source>
</evidence>
<comment type="caution">
    <text evidence="1">The sequence shown here is derived from an EMBL/GenBank/DDBJ whole genome shotgun (WGS) entry which is preliminary data.</text>
</comment>
<reference evidence="1 2" key="2">
    <citation type="submission" date="2018-03" db="EMBL/GenBank/DDBJ databases">
        <title>The ancient ancestry and fast evolution of plastids.</title>
        <authorList>
            <person name="Moore K.R."/>
            <person name="Magnabosco C."/>
            <person name="Momper L."/>
            <person name="Gold D.A."/>
            <person name="Bosak T."/>
            <person name="Fournier G.P."/>
        </authorList>
    </citation>
    <scope>NUCLEOTIDE SEQUENCE [LARGE SCALE GENOMIC DNA]</scope>
    <source>
        <strain evidence="1 2">ULC18</strain>
    </source>
</reference>
<dbReference type="EMBL" id="PVWK01000163">
    <property type="protein sequence ID" value="PSB23505.1"/>
    <property type="molecule type" value="Genomic_DNA"/>
</dbReference>
<evidence type="ECO:0000313" key="2">
    <source>
        <dbReference type="Proteomes" id="UP000239576"/>
    </source>
</evidence>
<accession>A0A2T1DSQ7</accession>
<dbReference type="Proteomes" id="UP000239576">
    <property type="component" value="Unassembled WGS sequence"/>
</dbReference>
<reference evidence="2" key="1">
    <citation type="submission" date="2018-02" db="EMBL/GenBank/DDBJ databases">
        <authorList>
            <person name="Moore K."/>
            <person name="Momper L."/>
        </authorList>
    </citation>
    <scope>NUCLEOTIDE SEQUENCE [LARGE SCALE GENOMIC DNA]</scope>
    <source>
        <strain evidence="2">ULC18</strain>
    </source>
</reference>
<protein>
    <submittedName>
        <fullName evidence="1">Uncharacterized protein</fullName>
    </submittedName>
</protein>
<proteinExistence type="predicted"/>
<name>A0A2T1DSQ7_9CYAN</name>
<sequence length="88" mass="10106">MLAPSKSRKQGWQAVNEHILKLIVSVTWNFTRTGEPKFMLYTLEGLSNILAAEYQTPLPDEKLLTAELERTRKAIENRLTSPTDLFDE</sequence>
<gene>
    <name evidence="1" type="ORF">C7B82_30920</name>
</gene>
<dbReference type="AlphaFoldDB" id="A0A2T1DSQ7"/>
<organism evidence="1 2">
    <name type="scientific">Stenomitos frigidus ULC18</name>
    <dbReference type="NCBI Taxonomy" id="2107698"/>
    <lineage>
        <taxon>Bacteria</taxon>
        <taxon>Bacillati</taxon>
        <taxon>Cyanobacteriota</taxon>
        <taxon>Cyanophyceae</taxon>
        <taxon>Leptolyngbyales</taxon>
        <taxon>Leptolyngbyaceae</taxon>
        <taxon>Stenomitos</taxon>
    </lineage>
</organism>